<feature type="domain" description="BLUF" evidence="1">
    <location>
        <begin position="1"/>
        <end position="92"/>
    </location>
</feature>
<evidence type="ECO:0000259" key="1">
    <source>
        <dbReference type="PROSITE" id="PS50925"/>
    </source>
</evidence>
<protein>
    <recommendedName>
        <fullName evidence="1">BLUF domain-containing protein</fullName>
    </recommendedName>
</protein>
<comment type="caution">
    <text evidence="2">The sequence shown here is derived from an EMBL/GenBank/DDBJ whole genome shotgun (WGS) entry which is preliminary data.</text>
</comment>
<dbReference type="Pfam" id="PF04940">
    <property type="entry name" value="BLUF"/>
    <property type="match status" value="1"/>
</dbReference>
<evidence type="ECO:0000313" key="3">
    <source>
        <dbReference type="Proteomes" id="UP000652430"/>
    </source>
</evidence>
<reference evidence="3" key="1">
    <citation type="journal article" date="2019" name="Int. J. Syst. Evol. Microbiol.">
        <title>The Global Catalogue of Microorganisms (GCM) 10K type strain sequencing project: providing services to taxonomists for standard genome sequencing and annotation.</title>
        <authorList>
            <consortium name="The Broad Institute Genomics Platform"/>
            <consortium name="The Broad Institute Genome Sequencing Center for Infectious Disease"/>
            <person name="Wu L."/>
            <person name="Ma J."/>
        </authorList>
    </citation>
    <scope>NUCLEOTIDE SEQUENCE [LARGE SCALE GENOMIC DNA]</scope>
    <source>
        <strain evidence="3">CGMCC 1.8957</strain>
    </source>
</reference>
<organism evidence="2 3">
    <name type="scientific">Sphingomonas glacialis</name>
    <dbReference type="NCBI Taxonomy" id="658225"/>
    <lineage>
        <taxon>Bacteria</taxon>
        <taxon>Pseudomonadati</taxon>
        <taxon>Pseudomonadota</taxon>
        <taxon>Alphaproteobacteria</taxon>
        <taxon>Sphingomonadales</taxon>
        <taxon>Sphingomonadaceae</taxon>
        <taxon>Sphingomonas</taxon>
    </lineage>
</organism>
<dbReference type="Gene3D" id="3.30.70.100">
    <property type="match status" value="1"/>
</dbReference>
<evidence type="ECO:0000313" key="2">
    <source>
        <dbReference type="EMBL" id="GHH10400.1"/>
    </source>
</evidence>
<sequence>MQRLIYISSTRSPLTTAELDAILIASRRNNAAVGVTGLLVAGGRRFLQALEGPEAAVETVFNRIKADPRHHAVVILSRTTIDTPTFGQWAMGFNRGGTGGGDAITLPETVATLVEPITDPTVRGYFEGFAQVHAAA</sequence>
<dbReference type="SUPFAM" id="SSF54975">
    <property type="entry name" value="Acylphosphatase/BLUF domain-like"/>
    <property type="match status" value="1"/>
</dbReference>
<accession>A0ABQ3LBC6</accession>
<dbReference type="PROSITE" id="PS50925">
    <property type="entry name" value="BLUF"/>
    <property type="match status" value="1"/>
</dbReference>
<dbReference type="SMART" id="SM01034">
    <property type="entry name" value="BLUF"/>
    <property type="match status" value="1"/>
</dbReference>
<name>A0ABQ3LBC6_9SPHN</name>
<gene>
    <name evidence="2" type="ORF">GCM10008023_08110</name>
</gene>
<dbReference type="EMBL" id="BNAQ01000001">
    <property type="protein sequence ID" value="GHH10400.1"/>
    <property type="molecule type" value="Genomic_DNA"/>
</dbReference>
<dbReference type="InterPro" id="IPR036046">
    <property type="entry name" value="Acylphosphatase-like_dom_sf"/>
</dbReference>
<keyword evidence="3" id="KW-1185">Reference proteome</keyword>
<dbReference type="RefSeq" id="WP_189675195.1">
    <property type="nucleotide sequence ID" value="NZ_BNAQ01000001.1"/>
</dbReference>
<dbReference type="Proteomes" id="UP000652430">
    <property type="component" value="Unassembled WGS sequence"/>
</dbReference>
<proteinExistence type="predicted"/>
<dbReference type="InterPro" id="IPR007024">
    <property type="entry name" value="BLUF_domain"/>
</dbReference>